<dbReference type="PANTHER" id="PTHR45712">
    <property type="entry name" value="AGAP008170-PA"/>
    <property type="match status" value="1"/>
</dbReference>
<dbReference type="InterPro" id="IPR050333">
    <property type="entry name" value="SLRP"/>
</dbReference>
<feature type="signal peptide" evidence="3">
    <location>
        <begin position="1"/>
        <end position="26"/>
    </location>
</feature>
<accession>A0A914DUJ4</accession>
<proteinExistence type="predicted"/>
<keyword evidence="1" id="KW-0433">Leucine-rich repeat</keyword>
<dbReference type="Gene3D" id="3.80.10.10">
    <property type="entry name" value="Ribonuclease Inhibitor"/>
    <property type="match status" value="1"/>
</dbReference>
<dbReference type="PANTHER" id="PTHR45712:SF22">
    <property type="entry name" value="INSULIN-LIKE GROWTH FACTOR-BINDING PROTEIN COMPLEX ACID LABILE SUBUNIT"/>
    <property type="match status" value="1"/>
</dbReference>
<keyword evidence="4" id="KW-1185">Reference proteome</keyword>
<protein>
    <submittedName>
        <fullName evidence="5">LRR containing protein</fullName>
    </submittedName>
</protein>
<evidence type="ECO:0000256" key="3">
    <source>
        <dbReference type="SAM" id="SignalP"/>
    </source>
</evidence>
<keyword evidence="3" id="KW-0732">Signal</keyword>
<reference evidence="5" key="1">
    <citation type="submission" date="2022-11" db="UniProtKB">
        <authorList>
            <consortium name="WormBaseParasite"/>
        </authorList>
    </citation>
    <scope>IDENTIFICATION</scope>
</reference>
<evidence type="ECO:0000256" key="2">
    <source>
        <dbReference type="ARBA" id="ARBA00022737"/>
    </source>
</evidence>
<dbReference type="GO" id="GO:0005615">
    <property type="term" value="C:extracellular space"/>
    <property type="evidence" value="ECO:0007669"/>
    <property type="project" value="TreeGrafter"/>
</dbReference>
<feature type="chain" id="PRO_5037575454" evidence="3">
    <location>
        <begin position="27"/>
        <end position="636"/>
    </location>
</feature>
<organism evidence="4 5">
    <name type="scientific">Acrobeloides nanus</name>
    <dbReference type="NCBI Taxonomy" id="290746"/>
    <lineage>
        <taxon>Eukaryota</taxon>
        <taxon>Metazoa</taxon>
        <taxon>Ecdysozoa</taxon>
        <taxon>Nematoda</taxon>
        <taxon>Chromadorea</taxon>
        <taxon>Rhabditida</taxon>
        <taxon>Tylenchina</taxon>
        <taxon>Cephalobomorpha</taxon>
        <taxon>Cephaloboidea</taxon>
        <taxon>Cephalobidae</taxon>
        <taxon>Acrobeloides</taxon>
    </lineage>
</organism>
<name>A0A914DUJ4_9BILA</name>
<evidence type="ECO:0000313" key="5">
    <source>
        <dbReference type="WBParaSite" id="ACRNAN_scaffold3965.g12347.t1"/>
    </source>
</evidence>
<dbReference type="AlphaFoldDB" id="A0A914DUJ4"/>
<keyword evidence="2" id="KW-0677">Repeat</keyword>
<dbReference type="WBParaSite" id="ACRNAN_scaffold3965.g12347.t1">
    <property type="protein sequence ID" value="ACRNAN_scaffold3965.g12347.t1"/>
    <property type="gene ID" value="ACRNAN_scaffold3965.g12347"/>
</dbReference>
<sequence>MLYPTKIVHQNFLYTILTYLTTTILANCPENCICSSKSVVCTCSDLSWTGPLDGERILTLSPFLKLEYVDLLIVHTCDKLIIPNDTFTGLQLNDQLKLVSIRQIEIEPFAFRGIQKSPRQFVIQDAQIEVVKENAFAGLFNLEHFWWRNVSIGRIETSAFSGISKINYIYFRNALINRIESGAFANMRGINNLYMREGIVISSMGDQICYGSQIDEIVFENANIRATDLSLFGIFANRIHIFNTKWHAEKSPLPRKKYRPPKQKVEEFFMQNSSINRLIFNLHYNYSTVIYDGCKIANLLSLESFPVENISFITIRKSVINQWTSYGINSGQNIGKLQIEDSKISHLHPAAIFDTTLDSIEIKNSRIEKFATKFLEHSILYGFTIENVEVASMSKSAFADTSIDYLTINSSKFLMIDEDQLEFSHSGFTCQQDDCETNALFLHPSIHNLAWKFEQNRCITTETFEDSKICIEEKESIKPDGLVCRKRVEIEECICAKEMDTVRVPDTQATILVLGDCRRLILNLNETKAPNLKFIYLYRIATIEIETINHHIKFLQILHSAISFVHPNSVQGATIEKMIFSNSFIDKITPMSLSNAHIFELTFNQTQVYNIRPNAFFDTKIDKMKIFQSNFLRQVV</sequence>
<dbReference type="InterPro" id="IPR032675">
    <property type="entry name" value="LRR_dom_sf"/>
</dbReference>
<evidence type="ECO:0000313" key="4">
    <source>
        <dbReference type="Proteomes" id="UP000887540"/>
    </source>
</evidence>
<evidence type="ECO:0000256" key="1">
    <source>
        <dbReference type="ARBA" id="ARBA00022614"/>
    </source>
</evidence>
<dbReference type="SUPFAM" id="SSF52058">
    <property type="entry name" value="L domain-like"/>
    <property type="match status" value="1"/>
</dbReference>
<dbReference type="Proteomes" id="UP000887540">
    <property type="component" value="Unplaced"/>
</dbReference>